<gene>
    <name evidence="2" type="ORF">UFOPK2399_01000</name>
</gene>
<dbReference type="InterPro" id="IPR015168">
    <property type="entry name" value="SsuA/THI5"/>
</dbReference>
<reference evidence="2" key="1">
    <citation type="submission" date="2020-05" db="EMBL/GenBank/DDBJ databases">
        <authorList>
            <person name="Chiriac C."/>
            <person name="Salcher M."/>
            <person name="Ghai R."/>
            <person name="Kavagutti S V."/>
        </authorList>
    </citation>
    <scope>NUCLEOTIDE SEQUENCE</scope>
</reference>
<protein>
    <submittedName>
        <fullName evidence="2">Unannotated protein</fullName>
    </submittedName>
</protein>
<dbReference type="Pfam" id="PF09084">
    <property type="entry name" value="NMT1"/>
    <property type="match status" value="1"/>
</dbReference>
<dbReference type="PANTHER" id="PTHR31528">
    <property type="entry name" value="4-AMINO-5-HYDROXYMETHYL-2-METHYLPYRIMIDINE PHOSPHATE SYNTHASE THI11-RELATED"/>
    <property type="match status" value="1"/>
</dbReference>
<organism evidence="2">
    <name type="scientific">freshwater metagenome</name>
    <dbReference type="NCBI Taxonomy" id="449393"/>
    <lineage>
        <taxon>unclassified sequences</taxon>
        <taxon>metagenomes</taxon>
        <taxon>ecological metagenomes</taxon>
    </lineage>
</organism>
<sequence>MHKPHVALLAAATLSLVFAAGAFANAGARFAPHSTAISVMLDWTPNPDHVGLYTAQSAGLFAKAGLAVEIRSPSDATAPLKLVALGRVDVAISYEQEVFYAVEKGLPVSAVAAIIPTPLNVFMSVNPAITKLRDLKAKRIGITGVPSDYATLDTALASVGLARSDVKLVSVGYNLLPALLAHRVDAVLGVYRNVEAIQATLAGATPHVIPVERAGIPTYDELVLVANRHRLDTDASYRTHVAALVAGISAGVTAATNDPALALQTMQKATSLGTAFLKQSTSATLPLLSGPRGPVCLSVGDWHRFGSWMVRQKLLKATVATGAVVTTSVLPRNCG</sequence>
<dbReference type="GO" id="GO:0009228">
    <property type="term" value="P:thiamine biosynthetic process"/>
    <property type="evidence" value="ECO:0007669"/>
    <property type="project" value="InterPro"/>
</dbReference>
<dbReference type="PANTHER" id="PTHR31528:SF3">
    <property type="entry name" value="THIAMINE BIOSYNTHESIS PROTEIN HI_0357-RELATED"/>
    <property type="match status" value="1"/>
</dbReference>
<accession>A0A6J6PAC7</accession>
<evidence type="ECO:0000259" key="1">
    <source>
        <dbReference type="Pfam" id="PF09084"/>
    </source>
</evidence>
<dbReference type="EMBL" id="CAEZXP010000002">
    <property type="protein sequence ID" value="CAB4695576.1"/>
    <property type="molecule type" value="Genomic_DNA"/>
</dbReference>
<proteinExistence type="predicted"/>
<dbReference type="Gene3D" id="3.40.190.10">
    <property type="entry name" value="Periplasmic binding protein-like II"/>
    <property type="match status" value="2"/>
</dbReference>
<dbReference type="InterPro" id="IPR027939">
    <property type="entry name" value="NMT1/THI5"/>
</dbReference>
<evidence type="ECO:0000313" key="2">
    <source>
        <dbReference type="EMBL" id="CAB4695576.1"/>
    </source>
</evidence>
<feature type="domain" description="SsuA/THI5-like" evidence="1">
    <location>
        <begin position="46"/>
        <end position="260"/>
    </location>
</feature>
<dbReference type="AlphaFoldDB" id="A0A6J6PAC7"/>
<dbReference type="SUPFAM" id="SSF53850">
    <property type="entry name" value="Periplasmic binding protein-like II"/>
    <property type="match status" value="1"/>
</dbReference>
<name>A0A6J6PAC7_9ZZZZ</name>